<dbReference type="GO" id="GO:0050821">
    <property type="term" value="P:protein stabilization"/>
    <property type="evidence" value="ECO:0007669"/>
    <property type="project" value="TreeGrafter"/>
</dbReference>
<dbReference type="GO" id="GO:0051082">
    <property type="term" value="F:unfolded protein binding"/>
    <property type="evidence" value="ECO:0007669"/>
    <property type="project" value="InterPro"/>
</dbReference>
<dbReference type="InterPro" id="IPR005632">
    <property type="entry name" value="Chaperone_Skp"/>
</dbReference>
<dbReference type="Gene3D" id="3.30.910.20">
    <property type="entry name" value="Skp domain"/>
    <property type="match status" value="1"/>
</dbReference>
<sequence>MKRIWIFFLALFSIVNVYAQKFGYVDTDYVLNKMPEYKEAQQEIDKLSKGWQEEIKELSGKIESMYNELQAEEVLLTAEMKKDRLAEIKKREDELKAYQKKIFGFEGLFFLKKKELVKPVQDKVFDAIEKVCKDQRLAIMFDKAGDLVMIYTDPRHDYTDYVLDELGLGDPNDVIK</sequence>
<accession>A0A937G2Y7</accession>
<evidence type="ECO:0000256" key="3">
    <source>
        <dbReference type="SAM" id="Coils"/>
    </source>
</evidence>
<dbReference type="Proteomes" id="UP000614216">
    <property type="component" value="Unassembled WGS sequence"/>
</dbReference>
<dbReference type="EMBL" id="JAEUGD010000067">
    <property type="protein sequence ID" value="MBL6449722.1"/>
    <property type="molecule type" value="Genomic_DNA"/>
</dbReference>
<comment type="similarity">
    <text evidence="1">Belongs to the Skp family.</text>
</comment>
<name>A0A937G2Y7_9BACT</name>
<dbReference type="InterPro" id="IPR024930">
    <property type="entry name" value="Skp_dom_sf"/>
</dbReference>
<dbReference type="PANTHER" id="PTHR35089:SF1">
    <property type="entry name" value="CHAPERONE PROTEIN SKP"/>
    <property type="match status" value="1"/>
</dbReference>
<dbReference type="Pfam" id="PF03938">
    <property type="entry name" value="OmpH"/>
    <property type="match status" value="1"/>
</dbReference>
<evidence type="ECO:0000313" key="5">
    <source>
        <dbReference type="Proteomes" id="UP000614216"/>
    </source>
</evidence>
<evidence type="ECO:0000256" key="2">
    <source>
        <dbReference type="ARBA" id="ARBA00022729"/>
    </source>
</evidence>
<dbReference type="SUPFAM" id="SSF111384">
    <property type="entry name" value="OmpH-like"/>
    <property type="match status" value="1"/>
</dbReference>
<comment type="caution">
    <text evidence="4">The sequence shown here is derived from an EMBL/GenBank/DDBJ whole genome shotgun (WGS) entry which is preliminary data.</text>
</comment>
<keyword evidence="5" id="KW-1185">Reference proteome</keyword>
<dbReference type="SMART" id="SM00935">
    <property type="entry name" value="OmpH"/>
    <property type="match status" value="1"/>
</dbReference>
<dbReference type="PANTHER" id="PTHR35089">
    <property type="entry name" value="CHAPERONE PROTEIN SKP"/>
    <property type="match status" value="1"/>
</dbReference>
<evidence type="ECO:0000313" key="4">
    <source>
        <dbReference type="EMBL" id="MBL6449722.1"/>
    </source>
</evidence>
<keyword evidence="2" id="KW-0732">Signal</keyword>
<evidence type="ECO:0000256" key="1">
    <source>
        <dbReference type="ARBA" id="ARBA00009091"/>
    </source>
</evidence>
<dbReference type="GO" id="GO:0005829">
    <property type="term" value="C:cytosol"/>
    <property type="evidence" value="ECO:0007669"/>
    <property type="project" value="TreeGrafter"/>
</dbReference>
<organism evidence="4 5">
    <name type="scientific">Fulvivirga marina</name>
    <dbReference type="NCBI Taxonomy" id="2494733"/>
    <lineage>
        <taxon>Bacteria</taxon>
        <taxon>Pseudomonadati</taxon>
        <taxon>Bacteroidota</taxon>
        <taxon>Cytophagia</taxon>
        <taxon>Cytophagales</taxon>
        <taxon>Fulvivirgaceae</taxon>
        <taxon>Fulvivirga</taxon>
    </lineage>
</organism>
<gene>
    <name evidence="4" type="ORF">JMN32_25655</name>
</gene>
<protein>
    <submittedName>
        <fullName evidence="4">OmpH family outer membrane protein</fullName>
    </submittedName>
</protein>
<dbReference type="RefSeq" id="WP_202859268.1">
    <property type="nucleotide sequence ID" value="NZ_JAEUGD010000067.1"/>
</dbReference>
<proteinExistence type="inferred from homology"/>
<keyword evidence="3" id="KW-0175">Coiled coil</keyword>
<reference evidence="4" key="1">
    <citation type="submission" date="2021-01" db="EMBL/GenBank/DDBJ databases">
        <title>Fulvivirga kasyanovii gen. nov., sp nov., a novel member of the phylum Bacteroidetes isolated from seawater in a mussel farm.</title>
        <authorList>
            <person name="Zhao L.-H."/>
            <person name="Wang Z.-J."/>
        </authorList>
    </citation>
    <scope>NUCLEOTIDE SEQUENCE</scope>
    <source>
        <strain evidence="4">29W222</strain>
    </source>
</reference>
<feature type="coiled-coil region" evidence="3">
    <location>
        <begin position="48"/>
        <end position="101"/>
    </location>
</feature>
<dbReference type="AlphaFoldDB" id="A0A937G2Y7"/>